<dbReference type="GO" id="GO:0045259">
    <property type="term" value="C:proton-transporting ATP synthase complex"/>
    <property type="evidence" value="ECO:0007669"/>
    <property type="project" value="UniProtKB-KW"/>
</dbReference>
<comment type="function">
    <text evidence="11">Component of the F(0) channel, it forms part of the peripheral stalk, linking F(1) to F(0). The b'-subunit is a diverged and duplicated form of b found in plants and photosynthetic bacteria.</text>
</comment>
<sequence>MLGGRPAVALRQSLRLIVVHIDLWTLALQAINVLVLVWLLSRFLYRPVMRAVAARQAAADKLLADAETARSDASAMAAALQVQQASFEAKAADHRAAMLAGVAEERGRLIDQANAEAAAIRDRMHAAMEVDRARDLRGLQEQAALLAGAMALKLINRLPGDLIASAMCDALCDRVRSLTDSERSRLVGPDGFDIVTAVPLSAEEQERLRTALSRSLPGCKPGAMLTDPNLIAGAELRAPDLVVRNSWRADLDAMLAQLMAGEDNAASS</sequence>
<evidence type="ECO:0000256" key="6">
    <source>
        <dbReference type="ARBA" id="ARBA00022989"/>
    </source>
</evidence>
<dbReference type="GO" id="GO:0012505">
    <property type="term" value="C:endomembrane system"/>
    <property type="evidence" value="ECO:0007669"/>
    <property type="project" value="UniProtKB-SubCell"/>
</dbReference>
<dbReference type="Pfam" id="PF00430">
    <property type="entry name" value="ATP-synt_B"/>
    <property type="match status" value="1"/>
</dbReference>
<dbReference type="Proteomes" id="UP000218323">
    <property type="component" value="Unassembled WGS sequence"/>
</dbReference>
<organism evidence="14 15">
    <name type="scientific">Sphingomonas adhaesiva</name>
    <dbReference type="NCBI Taxonomy" id="28212"/>
    <lineage>
        <taxon>Bacteria</taxon>
        <taxon>Pseudomonadati</taxon>
        <taxon>Pseudomonadota</taxon>
        <taxon>Alphaproteobacteria</taxon>
        <taxon>Sphingomonadales</taxon>
        <taxon>Sphingomonadaceae</taxon>
        <taxon>Sphingomonas</taxon>
    </lineage>
</organism>
<keyword evidence="13" id="KW-1003">Cell membrane</keyword>
<evidence type="ECO:0000256" key="11">
    <source>
        <dbReference type="ARBA" id="ARBA00025614"/>
    </source>
</evidence>
<dbReference type="InterPro" id="IPR002146">
    <property type="entry name" value="ATP_synth_b/b'su_bac/chlpt"/>
</dbReference>
<dbReference type="EMBL" id="NWVC01000019">
    <property type="protein sequence ID" value="PCG12943.1"/>
    <property type="molecule type" value="Genomic_DNA"/>
</dbReference>
<feature type="transmembrane region" description="Helical" evidence="13">
    <location>
        <begin position="23"/>
        <end position="45"/>
    </location>
</feature>
<evidence type="ECO:0000256" key="2">
    <source>
        <dbReference type="ARBA" id="ARBA00022448"/>
    </source>
</evidence>
<dbReference type="GO" id="GO:0005886">
    <property type="term" value="C:plasma membrane"/>
    <property type="evidence" value="ECO:0007669"/>
    <property type="project" value="UniProtKB-SubCell"/>
</dbReference>
<dbReference type="HAMAP" id="MF_01398">
    <property type="entry name" value="ATP_synth_b_bprime"/>
    <property type="match status" value="1"/>
</dbReference>
<keyword evidence="6 13" id="KW-1133">Transmembrane helix</keyword>
<keyword evidence="7 13" id="KW-0406">Ion transport</keyword>
<keyword evidence="9 13" id="KW-0066">ATP synthesis</keyword>
<comment type="subunit">
    <text evidence="13">F-type ATPases have 2 components, F(1) - the catalytic core - and F(0) - the membrane proton channel. F(1) has five subunits: alpha(3), beta(3), gamma(1), delta(1), epsilon(1). F(0) has three main subunits: a(1), b(2) and c(10-14). The alpha and beta chains form an alternating ring which encloses part of the gamma chain. F(1) is attached to F(0) by a central stalk formed by the gamma and epsilon chains, while a peripheral stalk is formed by the delta and b chains.</text>
</comment>
<evidence type="ECO:0000256" key="8">
    <source>
        <dbReference type="ARBA" id="ARBA00023136"/>
    </source>
</evidence>
<comment type="subcellular location">
    <subcellularLocation>
        <location evidence="13">Cell membrane</location>
        <topology evidence="13">Single-pass membrane protein</topology>
    </subcellularLocation>
    <subcellularLocation>
        <location evidence="12">Endomembrane system</location>
        <topology evidence="12">Single-pass membrane protein</topology>
    </subcellularLocation>
</comment>
<keyword evidence="4 13" id="KW-0812">Transmembrane</keyword>
<evidence type="ECO:0000256" key="10">
    <source>
        <dbReference type="ARBA" id="ARBA00025198"/>
    </source>
</evidence>
<keyword evidence="5 13" id="KW-0375">Hydrogen ion transport</keyword>
<gene>
    <name evidence="13" type="primary">atpF</name>
    <name evidence="14" type="ORF">COA07_17195</name>
</gene>
<evidence type="ECO:0000313" key="14">
    <source>
        <dbReference type="EMBL" id="PCG12943.1"/>
    </source>
</evidence>
<evidence type="ECO:0000256" key="13">
    <source>
        <dbReference type="HAMAP-Rule" id="MF_01398"/>
    </source>
</evidence>
<dbReference type="AlphaFoldDB" id="A0A2A4I582"/>
<accession>A0A2A4I582</accession>
<comment type="caution">
    <text evidence="14">The sequence shown here is derived from an EMBL/GenBank/DDBJ whole genome shotgun (WGS) entry which is preliminary data.</text>
</comment>
<evidence type="ECO:0000256" key="1">
    <source>
        <dbReference type="ARBA" id="ARBA00005513"/>
    </source>
</evidence>
<keyword evidence="2 13" id="KW-0813">Transport</keyword>
<proteinExistence type="inferred from homology"/>
<evidence type="ECO:0000256" key="4">
    <source>
        <dbReference type="ARBA" id="ARBA00022692"/>
    </source>
</evidence>
<keyword evidence="3 13" id="KW-0138">CF(0)</keyword>
<dbReference type="PANTHER" id="PTHR33445">
    <property type="entry name" value="ATP SYNTHASE SUBUNIT B', CHLOROPLASTIC"/>
    <property type="match status" value="1"/>
</dbReference>
<comment type="similarity">
    <text evidence="1 13">Belongs to the ATPase B chain family.</text>
</comment>
<reference evidence="14 15" key="1">
    <citation type="submission" date="2017-09" db="EMBL/GenBank/DDBJ databases">
        <title>Sphingomonas adhaesiva DSM 7418, whole genome shotgun sequence.</title>
        <authorList>
            <person name="Feng G."/>
            <person name="Zhu H."/>
        </authorList>
    </citation>
    <scope>NUCLEOTIDE SEQUENCE [LARGE SCALE GENOMIC DNA]</scope>
    <source>
        <strain evidence="14 15">DSM 7418</strain>
    </source>
</reference>
<dbReference type="InterPro" id="IPR050059">
    <property type="entry name" value="ATP_synthase_B_chain"/>
</dbReference>
<dbReference type="CDD" id="cd06503">
    <property type="entry name" value="ATP-synt_Fo_b"/>
    <property type="match status" value="1"/>
</dbReference>
<evidence type="ECO:0000256" key="7">
    <source>
        <dbReference type="ARBA" id="ARBA00023065"/>
    </source>
</evidence>
<comment type="function">
    <text evidence="10 13">F(1)F(0) ATP synthase produces ATP from ADP in the presence of a proton or sodium gradient. F-type ATPases consist of two structural domains, F(1) containing the extramembraneous catalytic core and F(0) containing the membrane proton channel, linked together by a central stalk and a peripheral stalk. During catalysis, ATP synthesis in the catalytic domain of F(1) is coupled via a rotary mechanism of the central stalk subunits to proton translocation.</text>
</comment>
<dbReference type="PANTHER" id="PTHR33445:SF2">
    <property type="entry name" value="ATP SYNTHASE SUBUNIT B', CHLOROPLASTIC"/>
    <property type="match status" value="1"/>
</dbReference>
<keyword evidence="15" id="KW-1185">Reference proteome</keyword>
<dbReference type="GO" id="GO:0046961">
    <property type="term" value="F:proton-transporting ATPase activity, rotational mechanism"/>
    <property type="evidence" value="ECO:0007669"/>
    <property type="project" value="TreeGrafter"/>
</dbReference>
<evidence type="ECO:0000256" key="5">
    <source>
        <dbReference type="ARBA" id="ARBA00022781"/>
    </source>
</evidence>
<dbReference type="GO" id="GO:0046933">
    <property type="term" value="F:proton-transporting ATP synthase activity, rotational mechanism"/>
    <property type="evidence" value="ECO:0007669"/>
    <property type="project" value="UniProtKB-UniRule"/>
</dbReference>
<keyword evidence="8 13" id="KW-0472">Membrane</keyword>
<name>A0A2A4I582_9SPHN</name>
<evidence type="ECO:0000256" key="12">
    <source>
        <dbReference type="ARBA" id="ARBA00037847"/>
    </source>
</evidence>
<evidence type="ECO:0000313" key="15">
    <source>
        <dbReference type="Proteomes" id="UP000218323"/>
    </source>
</evidence>
<evidence type="ECO:0000256" key="3">
    <source>
        <dbReference type="ARBA" id="ARBA00022547"/>
    </source>
</evidence>
<evidence type="ECO:0000256" key="9">
    <source>
        <dbReference type="ARBA" id="ARBA00023310"/>
    </source>
</evidence>
<protein>
    <recommendedName>
        <fullName evidence="13">ATP synthase subunit b</fullName>
    </recommendedName>
    <alternativeName>
        <fullName evidence="13">ATP synthase F(0) sector subunit b</fullName>
    </alternativeName>
    <alternativeName>
        <fullName evidence="13">ATPase subunit I</fullName>
    </alternativeName>
    <alternativeName>
        <fullName evidence="13">F-type ATPase subunit b</fullName>
        <shortName evidence="13">F-ATPase subunit b</shortName>
    </alternativeName>
</protein>